<dbReference type="PANTHER" id="PTHR39430:SF1">
    <property type="entry name" value="PROTEASE"/>
    <property type="match status" value="1"/>
</dbReference>
<keyword evidence="2" id="KW-0812">Transmembrane</keyword>
<keyword evidence="2" id="KW-0472">Membrane</keyword>
<organism evidence="4 5">
    <name type="scientific">Lentilactobacillus parafarraginis DSM 18390 = JCM 14109</name>
    <dbReference type="NCBI Taxonomy" id="1423786"/>
    <lineage>
        <taxon>Bacteria</taxon>
        <taxon>Bacillati</taxon>
        <taxon>Bacillota</taxon>
        <taxon>Bacilli</taxon>
        <taxon>Lactobacillales</taxon>
        <taxon>Lactobacillaceae</taxon>
        <taxon>Lentilactobacillus</taxon>
    </lineage>
</organism>
<dbReference type="PATRIC" id="fig|1423786.4.peg.2614"/>
<accession>A0A0R1YFZ3</accession>
<evidence type="ECO:0000313" key="5">
    <source>
        <dbReference type="Proteomes" id="UP000051010"/>
    </source>
</evidence>
<dbReference type="GO" id="GO:0004175">
    <property type="term" value="F:endopeptidase activity"/>
    <property type="evidence" value="ECO:0007669"/>
    <property type="project" value="UniProtKB-ARBA"/>
</dbReference>
<dbReference type="Pfam" id="PF02517">
    <property type="entry name" value="Rce1-like"/>
    <property type="match status" value="1"/>
</dbReference>
<evidence type="ECO:0000313" key="4">
    <source>
        <dbReference type="EMBL" id="KRM41335.1"/>
    </source>
</evidence>
<dbReference type="Proteomes" id="UP000051010">
    <property type="component" value="Unassembled WGS sequence"/>
</dbReference>
<sequence>MASPLHFWRTLADIVMVSLMTIIWIIISQLTTFLQSNANTPINDWLFMMGEIVGVVAMIFTYRRSPDIMTFSRDQVLKRYVTAFLAGTLTFASCWLISVGLGGFTVRFIMTGTSAGWAFLFLIGFAIQGLFEELVCRGYIMGHFLKRHQPLLAIIVNVGIFAALHSLNAGIDALAVVNLILFGLFMSLMRLKWQNLWINGAFHSAWNFAEGVVFGTAVSGTVNVGAVFKSVPVTGKALINGGTFGIENTVICTGIYLVMVGWLSFTYRNELRRTIAQYRHAF</sequence>
<dbReference type="GO" id="GO:0006508">
    <property type="term" value="P:proteolysis"/>
    <property type="evidence" value="ECO:0007669"/>
    <property type="project" value="UniProtKB-KW"/>
</dbReference>
<gene>
    <name evidence="4" type="ORF">FD47_GL002494</name>
</gene>
<feature type="transmembrane region" description="Helical" evidence="2">
    <location>
        <begin position="45"/>
        <end position="62"/>
    </location>
</feature>
<comment type="caution">
    <text evidence="4">The sequence shown here is derived from an EMBL/GenBank/DDBJ whole genome shotgun (WGS) entry which is preliminary data.</text>
</comment>
<evidence type="ECO:0000256" key="1">
    <source>
        <dbReference type="ARBA" id="ARBA00009067"/>
    </source>
</evidence>
<feature type="transmembrane region" description="Helical" evidence="2">
    <location>
        <begin position="83"/>
        <end position="102"/>
    </location>
</feature>
<feature type="transmembrane region" description="Helical" evidence="2">
    <location>
        <begin position="151"/>
        <end position="167"/>
    </location>
</feature>
<keyword evidence="4" id="KW-0378">Hydrolase</keyword>
<feature type="transmembrane region" description="Helical" evidence="2">
    <location>
        <begin position="173"/>
        <end position="193"/>
    </location>
</feature>
<keyword evidence="4" id="KW-0645">Protease</keyword>
<dbReference type="EMBL" id="AZFZ01000063">
    <property type="protein sequence ID" value="KRM41335.1"/>
    <property type="molecule type" value="Genomic_DNA"/>
</dbReference>
<proteinExistence type="inferred from homology"/>
<protein>
    <submittedName>
        <fullName evidence="4">CAAX amino terminal protease family protein</fullName>
    </submittedName>
</protein>
<dbReference type="GO" id="GO:0080120">
    <property type="term" value="P:CAAX-box protein maturation"/>
    <property type="evidence" value="ECO:0007669"/>
    <property type="project" value="UniProtKB-ARBA"/>
</dbReference>
<feature type="domain" description="CAAX prenyl protease 2/Lysostaphin resistance protein A-like" evidence="3">
    <location>
        <begin position="116"/>
        <end position="208"/>
    </location>
</feature>
<dbReference type="AlphaFoldDB" id="A0A0R1YFZ3"/>
<feature type="transmembrane region" description="Helical" evidence="2">
    <location>
        <begin position="12"/>
        <end position="33"/>
    </location>
</feature>
<feature type="transmembrane region" description="Helical" evidence="2">
    <location>
        <begin position="205"/>
        <end position="228"/>
    </location>
</feature>
<dbReference type="InterPro" id="IPR003675">
    <property type="entry name" value="Rce1/LyrA-like_dom"/>
</dbReference>
<name>A0A0R1YFZ3_9LACO</name>
<dbReference type="PANTHER" id="PTHR39430">
    <property type="entry name" value="MEMBRANE-ASSOCIATED PROTEASE-RELATED"/>
    <property type="match status" value="1"/>
</dbReference>
<keyword evidence="2" id="KW-1133">Transmembrane helix</keyword>
<reference evidence="4 5" key="1">
    <citation type="journal article" date="2015" name="Genome Announc.">
        <title>Expanding the biotechnology potential of lactobacilli through comparative genomics of 213 strains and associated genera.</title>
        <authorList>
            <person name="Sun Z."/>
            <person name="Harris H.M."/>
            <person name="McCann A."/>
            <person name="Guo C."/>
            <person name="Argimon S."/>
            <person name="Zhang W."/>
            <person name="Yang X."/>
            <person name="Jeffery I.B."/>
            <person name="Cooney J.C."/>
            <person name="Kagawa T.F."/>
            <person name="Liu W."/>
            <person name="Song Y."/>
            <person name="Salvetti E."/>
            <person name="Wrobel A."/>
            <person name="Rasinkangas P."/>
            <person name="Parkhill J."/>
            <person name="Rea M.C."/>
            <person name="O'Sullivan O."/>
            <person name="Ritari J."/>
            <person name="Douillard F.P."/>
            <person name="Paul Ross R."/>
            <person name="Yang R."/>
            <person name="Briner A.E."/>
            <person name="Felis G.E."/>
            <person name="de Vos W.M."/>
            <person name="Barrangou R."/>
            <person name="Klaenhammer T.R."/>
            <person name="Caufield P.W."/>
            <person name="Cui Y."/>
            <person name="Zhang H."/>
            <person name="O'Toole P.W."/>
        </authorList>
    </citation>
    <scope>NUCLEOTIDE SEQUENCE [LARGE SCALE GENOMIC DNA]</scope>
    <source>
        <strain evidence="4 5">DSM 18390</strain>
    </source>
</reference>
<dbReference type="RefSeq" id="WP_056980722.1">
    <property type="nucleotide sequence ID" value="NZ_AZFZ01000063.1"/>
</dbReference>
<feature type="transmembrane region" description="Helical" evidence="2">
    <location>
        <begin position="248"/>
        <end position="267"/>
    </location>
</feature>
<evidence type="ECO:0000259" key="3">
    <source>
        <dbReference type="Pfam" id="PF02517"/>
    </source>
</evidence>
<comment type="similarity">
    <text evidence="1">Belongs to the UPF0177 family.</text>
</comment>
<feature type="transmembrane region" description="Helical" evidence="2">
    <location>
        <begin position="108"/>
        <end position="131"/>
    </location>
</feature>
<evidence type="ECO:0000256" key="2">
    <source>
        <dbReference type="SAM" id="Phobius"/>
    </source>
</evidence>